<evidence type="ECO:0000313" key="2">
    <source>
        <dbReference type="EMBL" id="KOB74083.1"/>
    </source>
</evidence>
<gene>
    <name evidence="2" type="ORF">OBRU01_09769</name>
</gene>
<dbReference type="GO" id="GO:0004386">
    <property type="term" value="F:helicase activity"/>
    <property type="evidence" value="ECO:0007669"/>
    <property type="project" value="UniProtKB-KW"/>
</dbReference>
<keyword evidence="2" id="KW-0347">Helicase</keyword>
<protein>
    <submittedName>
        <fullName evidence="2">ATP-dependent RNA helicase</fullName>
    </submittedName>
</protein>
<sequence length="176" mass="20500">MDIKDIEFRMTNDASRIQALISGASASSGRDLIMLKPFVFLHPTSYFGKQSRVLQLTEEDMHTCPHYKGKLALSHRHQILCYLVVDTDWSYNIYQETYNLPWTCPNCELTVCLPPMERLQHKTFTCSSRTIKKEEDVKVIRQNKPNGKEFKCDSCEKTLFMTPVEILMHKKSCKMK</sequence>
<reference evidence="2 3" key="1">
    <citation type="journal article" date="2015" name="Genome Biol. Evol.">
        <title>The genome of winter moth (Operophtera brumata) provides a genomic perspective on sexual dimorphism and phenology.</title>
        <authorList>
            <person name="Derks M.F."/>
            <person name="Smit S."/>
            <person name="Salis L."/>
            <person name="Schijlen E."/>
            <person name="Bossers A."/>
            <person name="Mateman C."/>
            <person name="Pijl A.S."/>
            <person name="de Ridder D."/>
            <person name="Groenen M.A."/>
            <person name="Visser M.E."/>
            <person name="Megens H.J."/>
        </authorList>
    </citation>
    <scope>NUCLEOTIDE SEQUENCE [LARGE SCALE GENOMIC DNA]</scope>
    <source>
        <strain evidence="2">WM2013NL</strain>
        <tissue evidence="2">Head and thorax</tissue>
    </source>
</reference>
<evidence type="ECO:0000313" key="3">
    <source>
        <dbReference type="Proteomes" id="UP000037510"/>
    </source>
</evidence>
<keyword evidence="2" id="KW-0547">Nucleotide-binding</keyword>
<accession>A0A0L7LEU6</accession>
<dbReference type="STRING" id="104452.A0A0L7LEU6"/>
<dbReference type="InterPro" id="IPR056382">
    <property type="entry name" value="DHX34_Znf-C2H2"/>
</dbReference>
<keyword evidence="3" id="KW-1185">Reference proteome</keyword>
<comment type="caution">
    <text evidence="2">The sequence shown here is derived from an EMBL/GenBank/DDBJ whole genome shotgun (WGS) entry which is preliminary data.</text>
</comment>
<feature type="domain" description="DHX34-like C2H2-type zinc finger" evidence="1">
    <location>
        <begin position="150"/>
        <end position="173"/>
    </location>
</feature>
<dbReference type="Pfam" id="PF24485">
    <property type="entry name" value="zf-C2H2_DHX34"/>
    <property type="match status" value="1"/>
</dbReference>
<keyword evidence="2" id="KW-0378">Hydrolase</keyword>
<dbReference type="Proteomes" id="UP000037510">
    <property type="component" value="Unassembled WGS sequence"/>
</dbReference>
<organism evidence="2 3">
    <name type="scientific">Operophtera brumata</name>
    <name type="common">Winter moth</name>
    <name type="synonym">Phalaena brumata</name>
    <dbReference type="NCBI Taxonomy" id="104452"/>
    <lineage>
        <taxon>Eukaryota</taxon>
        <taxon>Metazoa</taxon>
        <taxon>Ecdysozoa</taxon>
        <taxon>Arthropoda</taxon>
        <taxon>Hexapoda</taxon>
        <taxon>Insecta</taxon>
        <taxon>Pterygota</taxon>
        <taxon>Neoptera</taxon>
        <taxon>Endopterygota</taxon>
        <taxon>Lepidoptera</taxon>
        <taxon>Glossata</taxon>
        <taxon>Ditrysia</taxon>
        <taxon>Geometroidea</taxon>
        <taxon>Geometridae</taxon>
        <taxon>Larentiinae</taxon>
        <taxon>Operophtera</taxon>
    </lineage>
</organism>
<keyword evidence="2" id="KW-0067">ATP-binding</keyword>
<evidence type="ECO:0000259" key="1">
    <source>
        <dbReference type="Pfam" id="PF24485"/>
    </source>
</evidence>
<proteinExistence type="predicted"/>
<name>A0A0L7LEU6_OPEBR</name>
<dbReference type="AlphaFoldDB" id="A0A0L7LEU6"/>
<dbReference type="EMBL" id="JTDY01001360">
    <property type="protein sequence ID" value="KOB74083.1"/>
    <property type="molecule type" value="Genomic_DNA"/>
</dbReference>